<keyword evidence="2" id="KW-1185">Reference proteome</keyword>
<proteinExistence type="predicted"/>
<gene>
    <name evidence="1" type="ORF">M407DRAFT_27522</name>
</gene>
<name>A0A0C3LNK3_9AGAM</name>
<accession>A0A0C3LNK3</accession>
<sequence length="477" mass="53749">MSPPLRLHNSRSRNYWPSNRDYILAAEATSISHSLTPWNMSNDNIQLTLARHPRYYGSENLTFAVDGYLFQLPVRRLKQSKYFQDLLGSEHLGGSAEGKSDEHPIALGGITSFEMESFIDVLDARAFDDEEKREWKQLAAALHLATMWEFEGVRAGIIKTMSQLIRNGGVEPLDRVEVSIQCRVSDWLHPAYQELCERTEGVTTEEANRLGMNRLAAIYRVRDRRHAFNPATHRSGLCGGPVLLLFDAMSDLTAPDSPNDCANGTLRGVPHPRYCDRRAIFLLIGGTIYSIPLRLASKHLVDMTKDAGAGESLEGPLPLENISTHETESLLNVINASWVGGKPELTDKDWAAALYAATELDFTLYRQHIINVMADQVRGMEAFEVLDLASRCQVEEWRSWVFQELCVRPKPLTADQGRKLGFETLVAICSIREIFARSRWNQCEKYWTDSRELGCTCVACSRILGLVKAEKALNLDF</sequence>
<dbReference type="Proteomes" id="UP000054248">
    <property type="component" value="Unassembled WGS sequence"/>
</dbReference>
<reference evidence="2" key="2">
    <citation type="submission" date="2015-01" db="EMBL/GenBank/DDBJ databases">
        <title>Evolutionary Origins and Diversification of the Mycorrhizal Mutualists.</title>
        <authorList>
            <consortium name="DOE Joint Genome Institute"/>
            <consortium name="Mycorrhizal Genomics Consortium"/>
            <person name="Kohler A."/>
            <person name="Kuo A."/>
            <person name="Nagy L.G."/>
            <person name="Floudas D."/>
            <person name="Copeland A."/>
            <person name="Barry K.W."/>
            <person name="Cichocki N."/>
            <person name="Veneault-Fourrey C."/>
            <person name="LaButti K."/>
            <person name="Lindquist E.A."/>
            <person name="Lipzen A."/>
            <person name="Lundell T."/>
            <person name="Morin E."/>
            <person name="Murat C."/>
            <person name="Riley R."/>
            <person name="Ohm R."/>
            <person name="Sun H."/>
            <person name="Tunlid A."/>
            <person name="Henrissat B."/>
            <person name="Grigoriev I.V."/>
            <person name="Hibbett D.S."/>
            <person name="Martin F."/>
        </authorList>
    </citation>
    <scope>NUCLEOTIDE SEQUENCE [LARGE SCALE GENOMIC DNA]</scope>
    <source>
        <strain evidence="2">MUT 4182</strain>
    </source>
</reference>
<dbReference type="AlphaFoldDB" id="A0A0C3LNK3"/>
<protein>
    <recommendedName>
        <fullName evidence="3">BTB domain-containing protein</fullName>
    </recommendedName>
</protein>
<dbReference type="OrthoDB" id="2367075at2759"/>
<evidence type="ECO:0008006" key="3">
    <source>
        <dbReference type="Google" id="ProtNLM"/>
    </source>
</evidence>
<dbReference type="HOGENOM" id="CLU_562829_0_0_1"/>
<dbReference type="EMBL" id="KN823096">
    <property type="protein sequence ID" value="KIO22952.1"/>
    <property type="molecule type" value="Genomic_DNA"/>
</dbReference>
<reference evidence="1 2" key="1">
    <citation type="submission" date="2014-04" db="EMBL/GenBank/DDBJ databases">
        <authorList>
            <consortium name="DOE Joint Genome Institute"/>
            <person name="Kuo A."/>
            <person name="Girlanda M."/>
            <person name="Perotto S."/>
            <person name="Kohler A."/>
            <person name="Nagy L.G."/>
            <person name="Floudas D."/>
            <person name="Copeland A."/>
            <person name="Barry K.W."/>
            <person name="Cichocki N."/>
            <person name="Veneault-Fourrey C."/>
            <person name="LaButti K."/>
            <person name="Lindquist E.A."/>
            <person name="Lipzen A."/>
            <person name="Lundell T."/>
            <person name="Morin E."/>
            <person name="Murat C."/>
            <person name="Sun H."/>
            <person name="Tunlid A."/>
            <person name="Henrissat B."/>
            <person name="Grigoriev I.V."/>
            <person name="Hibbett D.S."/>
            <person name="Martin F."/>
            <person name="Nordberg H.P."/>
            <person name="Cantor M.N."/>
            <person name="Hua S.X."/>
        </authorList>
    </citation>
    <scope>NUCLEOTIDE SEQUENCE [LARGE SCALE GENOMIC DNA]</scope>
    <source>
        <strain evidence="1 2">MUT 4182</strain>
    </source>
</reference>
<evidence type="ECO:0000313" key="1">
    <source>
        <dbReference type="EMBL" id="KIO22952.1"/>
    </source>
</evidence>
<evidence type="ECO:0000313" key="2">
    <source>
        <dbReference type="Proteomes" id="UP000054248"/>
    </source>
</evidence>
<organism evidence="1 2">
    <name type="scientific">Tulasnella calospora MUT 4182</name>
    <dbReference type="NCBI Taxonomy" id="1051891"/>
    <lineage>
        <taxon>Eukaryota</taxon>
        <taxon>Fungi</taxon>
        <taxon>Dikarya</taxon>
        <taxon>Basidiomycota</taxon>
        <taxon>Agaricomycotina</taxon>
        <taxon>Agaricomycetes</taxon>
        <taxon>Cantharellales</taxon>
        <taxon>Tulasnellaceae</taxon>
        <taxon>Tulasnella</taxon>
    </lineage>
</organism>